<keyword evidence="2" id="KW-0184">Conjugation</keyword>
<keyword evidence="8" id="KW-1185">Reference proteome</keyword>
<evidence type="ECO:0000256" key="1">
    <source>
        <dbReference type="ARBA" id="ARBA00010873"/>
    </source>
</evidence>
<reference evidence="6 9" key="1">
    <citation type="submission" date="2018-09" db="EMBL/GenBank/DDBJ databases">
        <title>Roseomonas sp. nov., isolated from feces of Tibetan antelopes in the Qinghai-Tibet plateau, China.</title>
        <authorList>
            <person name="Tian Z."/>
        </authorList>
    </citation>
    <scope>NUCLEOTIDE SEQUENCE [LARGE SCALE GENOMIC DNA]</scope>
    <source>
        <strain evidence="7 8">Z23</strain>
        <strain evidence="6 9">Z24</strain>
    </source>
</reference>
<feature type="region of interest" description="Disordered" evidence="3">
    <location>
        <begin position="796"/>
        <end position="833"/>
    </location>
</feature>
<dbReference type="PANTHER" id="PTHR47642:SF5">
    <property type="entry name" value="ATP-DEPENDENT DNA HELICASE"/>
    <property type="match status" value="1"/>
</dbReference>
<evidence type="ECO:0000256" key="2">
    <source>
        <dbReference type="ARBA" id="ARBA00022971"/>
    </source>
</evidence>
<evidence type="ECO:0000313" key="7">
    <source>
        <dbReference type="EMBL" id="RMI16863.1"/>
    </source>
</evidence>
<dbReference type="Pfam" id="PF03389">
    <property type="entry name" value="MobA_MobL"/>
    <property type="match status" value="1"/>
</dbReference>
<dbReference type="AlphaFoldDB" id="A0A3A9JD68"/>
<dbReference type="OrthoDB" id="1826980at2"/>
<dbReference type="RefSeq" id="WP_120640739.1">
    <property type="nucleotide sequence ID" value="NZ_RAQU01000248.1"/>
</dbReference>
<dbReference type="CDD" id="cd18809">
    <property type="entry name" value="SF1_C_RecD"/>
    <property type="match status" value="1"/>
</dbReference>
<dbReference type="SUPFAM" id="SSF52540">
    <property type="entry name" value="P-loop containing nucleoside triphosphate hydrolases"/>
    <property type="match status" value="2"/>
</dbReference>
<dbReference type="Gene3D" id="3.30.930.30">
    <property type="match status" value="1"/>
</dbReference>
<dbReference type="InParanoid" id="A0A3A9JD68"/>
<dbReference type="EMBL" id="RAQU01000248">
    <property type="protein sequence ID" value="RKK01576.1"/>
    <property type="molecule type" value="Genomic_DNA"/>
</dbReference>
<evidence type="ECO:0000259" key="4">
    <source>
        <dbReference type="Pfam" id="PF03389"/>
    </source>
</evidence>
<dbReference type="InterPro" id="IPR051055">
    <property type="entry name" value="PIF1_helicase"/>
</dbReference>
<evidence type="ECO:0000313" key="8">
    <source>
        <dbReference type="Proteomes" id="UP000274097"/>
    </source>
</evidence>
<name>A0A3A9JD68_9PROT</name>
<dbReference type="InterPro" id="IPR005053">
    <property type="entry name" value="MobA_MobL"/>
</dbReference>
<comment type="caution">
    <text evidence="6">The sequence shown here is derived from an EMBL/GenBank/DDBJ whole genome shotgun (WGS) entry which is preliminary data.</text>
</comment>
<dbReference type="Pfam" id="PF13604">
    <property type="entry name" value="AAA_30"/>
    <property type="match status" value="1"/>
</dbReference>
<dbReference type="InterPro" id="IPR041533">
    <property type="entry name" value="Bep_BID"/>
</dbReference>
<proteinExistence type="inferred from homology"/>
<sequence>MAIYHLSAQVISRGAGRSVVAAAAYRAATRLEDTRTGLAHDFTAKDHLVHAEVLLPDGAPAAWADRNVLWNAVEAGEKRKDAQLAREVEFALPRELSQAEGIALARDFVREQFVARGMVADLCVHAPRGEDGEAKPHAHVLLTLRGITPGQQADSSDAAFGAKQRAWNSTALLQTWRERWAELTNERLASLGHDVRIDHRTLAAQGIPLEPQHKVGPAGMRRAERGEAAERRAEHDAIARRNGARIAADPLLALDALTRQQSTFTRQDLARFVARHTDGAAQFAEVLAKVEASPDLVRLGQDAAGHARWTTREMLAAEQRMEGQAAALAQGRAHGVPEQLQERALRQAEQHGLTLSDEQRDAVRHLIGETGLALVVGYAGTGKSALLGVAREAWEGQGLRVRGATLSGIAAEGLQAGSGIRSKTLASLEWHWARGRELLGPRDVLVVDEAGMVGSRQMQRLLEQVQQAGAKVVLVGDPEQLQAIEAGAAFRALAERHGAAEISEVRRQREGWQREATRELATGRTGEALARYEQAGMVLGHATQEEARAALVAGWLAGRQEAPGRSQLMLASTRADAAALNQLAREQLGGAGALGADHSIMTEQGERLLAAGDRLMFLRNARALGSTADGQGGTAVKNGTLGTVTAVQGQGEGARLTVRLDARDAATPAPEITFAVREYGALTHGYAATIHKAQGVTVDRAHVLASRAMDRHAAYVALTRHREGVRLHWARDELGSRAGLTRRLSRQRAKDVTLDYLGPEGERRAREAFASRRGVHPLVPESEILARPPVARARASGEAAAAYLDRAASQTEPPPPPLLPAQRDPTGRDSLGRGTTAEEITAAVERNPAVRQEASDRVQWLRAAYRDPVQAEAQLDALLWDSRDDRNQVAHQLRERPELLGRLRGRDGLLSGRGAQLERASAVSAARSVATGLEREEAARQRAGESYRAEVAAQRARDAVEVPGLSQRAWQAVEALEQARTTSLPPEASKAPQAYWQALAGRPDPALAEAWQQVVRGQPEVAAELRAVAAAAERRLGPQGVEQSLSAGATEAAAPSREGLAGIGRAVVAMREGQRAVEMQERSQARSQEAEQQRLGIRRAPGLGR</sequence>
<dbReference type="Gene3D" id="3.40.50.300">
    <property type="entry name" value="P-loop containing nucleotide triphosphate hydrolases"/>
    <property type="match status" value="2"/>
</dbReference>
<dbReference type="PANTHER" id="PTHR47642">
    <property type="entry name" value="ATP-DEPENDENT DNA HELICASE"/>
    <property type="match status" value="1"/>
</dbReference>
<evidence type="ECO:0000259" key="5">
    <source>
        <dbReference type="Pfam" id="PF17841"/>
    </source>
</evidence>
<dbReference type="Gene3D" id="2.30.30.940">
    <property type="match status" value="1"/>
</dbReference>
<dbReference type="InterPro" id="IPR014136">
    <property type="entry name" value="TraA_Ti"/>
</dbReference>
<feature type="region of interest" description="Disordered" evidence="3">
    <location>
        <begin position="1077"/>
        <end position="1105"/>
    </location>
</feature>
<dbReference type="Proteomes" id="UP000278036">
    <property type="component" value="Unassembled WGS sequence"/>
</dbReference>
<dbReference type="NCBIfam" id="NF041496">
    <property type="entry name" value="MobQ"/>
    <property type="match status" value="1"/>
</dbReference>
<comment type="similarity">
    <text evidence="1">Belongs to the MobA/MobL family.</text>
</comment>
<dbReference type="EMBL" id="RFLX01000048">
    <property type="protein sequence ID" value="RMI16863.1"/>
    <property type="molecule type" value="Genomic_DNA"/>
</dbReference>
<dbReference type="InterPro" id="IPR027417">
    <property type="entry name" value="P-loop_NTPase"/>
</dbReference>
<evidence type="ECO:0000313" key="6">
    <source>
        <dbReference type="EMBL" id="RKK01576.1"/>
    </source>
</evidence>
<feature type="compositionally biased region" description="Basic and acidic residues" evidence="3">
    <location>
        <begin position="1077"/>
        <end position="1092"/>
    </location>
</feature>
<feature type="domain" description="MobA/MobL protein" evidence="4">
    <location>
        <begin position="17"/>
        <end position="220"/>
    </location>
</feature>
<evidence type="ECO:0000256" key="3">
    <source>
        <dbReference type="SAM" id="MobiDB-lite"/>
    </source>
</evidence>
<dbReference type="Pfam" id="PF17841">
    <property type="entry name" value="Bep_C_terminal"/>
    <property type="match status" value="1"/>
</dbReference>
<gene>
    <name evidence="6" type="primary">traA</name>
    <name evidence="6" type="ORF">D6Z83_24255</name>
    <name evidence="7" type="ORF">EBE87_25010</name>
</gene>
<feature type="domain" description="Bartonella effector protein BID" evidence="5">
    <location>
        <begin position="846"/>
        <end position="935"/>
    </location>
</feature>
<dbReference type="CDD" id="cd17933">
    <property type="entry name" value="DEXSc_RecD-like"/>
    <property type="match status" value="1"/>
</dbReference>
<protein>
    <submittedName>
        <fullName evidence="6">Ti-type conjugative transfer relaxase TraA</fullName>
    </submittedName>
</protein>
<dbReference type="NCBIfam" id="NF010464">
    <property type="entry name" value="PRK13889.1"/>
    <property type="match status" value="1"/>
</dbReference>
<dbReference type="Proteomes" id="UP000274097">
    <property type="component" value="Unassembled WGS sequence"/>
</dbReference>
<evidence type="ECO:0000313" key="9">
    <source>
        <dbReference type="Proteomes" id="UP000278036"/>
    </source>
</evidence>
<accession>A0A3A9JD68</accession>
<dbReference type="NCBIfam" id="TIGR02768">
    <property type="entry name" value="TraA_Ti"/>
    <property type="match status" value="1"/>
</dbReference>
<organism evidence="6 9">
    <name type="scientific">Teichococcus wenyumeiae</name>
    <dbReference type="NCBI Taxonomy" id="2478470"/>
    <lineage>
        <taxon>Bacteria</taxon>
        <taxon>Pseudomonadati</taxon>
        <taxon>Pseudomonadota</taxon>
        <taxon>Alphaproteobacteria</taxon>
        <taxon>Acetobacterales</taxon>
        <taxon>Roseomonadaceae</taxon>
        <taxon>Roseomonas</taxon>
    </lineage>
</organism>